<evidence type="ECO:0000313" key="7">
    <source>
        <dbReference type="EMBL" id="KAK4212647.1"/>
    </source>
</evidence>
<dbReference type="Pfam" id="PF00172">
    <property type="entry name" value="Zn_clus"/>
    <property type="match status" value="1"/>
</dbReference>
<evidence type="ECO:0000259" key="6">
    <source>
        <dbReference type="PROSITE" id="PS50048"/>
    </source>
</evidence>
<keyword evidence="4" id="KW-0539">Nucleus</keyword>
<proteinExistence type="predicted"/>
<feature type="region of interest" description="Disordered" evidence="5">
    <location>
        <begin position="132"/>
        <end position="158"/>
    </location>
</feature>
<evidence type="ECO:0000256" key="4">
    <source>
        <dbReference type="ARBA" id="ARBA00023242"/>
    </source>
</evidence>
<dbReference type="PROSITE" id="PS00463">
    <property type="entry name" value="ZN2_CY6_FUNGAL_1"/>
    <property type="match status" value="1"/>
</dbReference>
<keyword evidence="8" id="KW-1185">Reference proteome</keyword>
<evidence type="ECO:0000256" key="2">
    <source>
        <dbReference type="ARBA" id="ARBA00022723"/>
    </source>
</evidence>
<feature type="compositionally biased region" description="Low complexity" evidence="5">
    <location>
        <begin position="61"/>
        <end position="72"/>
    </location>
</feature>
<dbReference type="PANTHER" id="PTHR46910:SF3">
    <property type="entry name" value="HALOTOLERANCE PROTEIN 9-RELATED"/>
    <property type="match status" value="1"/>
</dbReference>
<dbReference type="PANTHER" id="PTHR46910">
    <property type="entry name" value="TRANSCRIPTION FACTOR PDR1"/>
    <property type="match status" value="1"/>
</dbReference>
<keyword evidence="2" id="KW-0479">Metal-binding</keyword>
<dbReference type="GO" id="GO:0000981">
    <property type="term" value="F:DNA-binding transcription factor activity, RNA polymerase II-specific"/>
    <property type="evidence" value="ECO:0007669"/>
    <property type="project" value="InterPro"/>
</dbReference>
<dbReference type="SUPFAM" id="SSF57701">
    <property type="entry name" value="Zn2/Cys6 DNA-binding domain"/>
    <property type="match status" value="1"/>
</dbReference>
<dbReference type="Proteomes" id="UP001301769">
    <property type="component" value="Unassembled WGS sequence"/>
</dbReference>
<name>A0AAN7B785_9PEZI</name>
<dbReference type="CDD" id="cd00067">
    <property type="entry name" value="GAL4"/>
    <property type="match status" value="1"/>
</dbReference>
<comment type="subcellular location">
    <subcellularLocation>
        <location evidence="1">Nucleus</location>
    </subcellularLocation>
</comment>
<dbReference type="Gene3D" id="4.10.240.10">
    <property type="entry name" value="Zn(2)-C6 fungal-type DNA-binding domain"/>
    <property type="match status" value="1"/>
</dbReference>
<dbReference type="PROSITE" id="PS50048">
    <property type="entry name" value="ZN2_CY6_FUNGAL_2"/>
    <property type="match status" value="1"/>
</dbReference>
<dbReference type="InterPro" id="IPR050987">
    <property type="entry name" value="AtrR-like"/>
</dbReference>
<feature type="region of interest" description="Disordered" evidence="5">
    <location>
        <begin position="51"/>
        <end position="78"/>
    </location>
</feature>
<evidence type="ECO:0000256" key="1">
    <source>
        <dbReference type="ARBA" id="ARBA00004123"/>
    </source>
</evidence>
<evidence type="ECO:0000256" key="3">
    <source>
        <dbReference type="ARBA" id="ARBA00023125"/>
    </source>
</evidence>
<feature type="compositionally biased region" description="Polar residues" evidence="5">
    <location>
        <begin position="420"/>
        <end position="431"/>
    </location>
</feature>
<feature type="compositionally biased region" description="Polar residues" evidence="5">
    <location>
        <begin position="144"/>
        <end position="153"/>
    </location>
</feature>
<feature type="region of interest" description="Disordered" evidence="5">
    <location>
        <begin position="270"/>
        <end position="291"/>
    </location>
</feature>
<gene>
    <name evidence="7" type="ORF">QBC37DRAFT_374825</name>
</gene>
<dbReference type="GO" id="GO:0003677">
    <property type="term" value="F:DNA binding"/>
    <property type="evidence" value="ECO:0007669"/>
    <property type="project" value="UniProtKB-KW"/>
</dbReference>
<evidence type="ECO:0000256" key="5">
    <source>
        <dbReference type="SAM" id="MobiDB-lite"/>
    </source>
</evidence>
<organism evidence="7 8">
    <name type="scientific">Rhypophila decipiens</name>
    <dbReference type="NCBI Taxonomy" id="261697"/>
    <lineage>
        <taxon>Eukaryota</taxon>
        <taxon>Fungi</taxon>
        <taxon>Dikarya</taxon>
        <taxon>Ascomycota</taxon>
        <taxon>Pezizomycotina</taxon>
        <taxon>Sordariomycetes</taxon>
        <taxon>Sordariomycetidae</taxon>
        <taxon>Sordariales</taxon>
        <taxon>Naviculisporaceae</taxon>
        <taxon>Rhypophila</taxon>
    </lineage>
</organism>
<reference evidence="7" key="1">
    <citation type="journal article" date="2023" name="Mol. Phylogenet. Evol.">
        <title>Genome-scale phylogeny and comparative genomics of the fungal order Sordariales.</title>
        <authorList>
            <person name="Hensen N."/>
            <person name="Bonometti L."/>
            <person name="Westerberg I."/>
            <person name="Brannstrom I.O."/>
            <person name="Guillou S."/>
            <person name="Cros-Aarteil S."/>
            <person name="Calhoun S."/>
            <person name="Haridas S."/>
            <person name="Kuo A."/>
            <person name="Mondo S."/>
            <person name="Pangilinan J."/>
            <person name="Riley R."/>
            <person name="LaButti K."/>
            <person name="Andreopoulos B."/>
            <person name="Lipzen A."/>
            <person name="Chen C."/>
            <person name="Yan M."/>
            <person name="Daum C."/>
            <person name="Ng V."/>
            <person name="Clum A."/>
            <person name="Steindorff A."/>
            <person name="Ohm R.A."/>
            <person name="Martin F."/>
            <person name="Silar P."/>
            <person name="Natvig D.O."/>
            <person name="Lalanne C."/>
            <person name="Gautier V."/>
            <person name="Ament-Velasquez S.L."/>
            <person name="Kruys A."/>
            <person name="Hutchinson M.I."/>
            <person name="Powell A.J."/>
            <person name="Barry K."/>
            <person name="Miller A.N."/>
            <person name="Grigoriev I.V."/>
            <person name="Debuchy R."/>
            <person name="Gladieux P."/>
            <person name="Hiltunen Thoren M."/>
            <person name="Johannesson H."/>
        </authorList>
    </citation>
    <scope>NUCLEOTIDE SEQUENCE</scope>
    <source>
        <strain evidence="7">PSN293</strain>
    </source>
</reference>
<evidence type="ECO:0000313" key="8">
    <source>
        <dbReference type="Proteomes" id="UP001301769"/>
    </source>
</evidence>
<dbReference type="GO" id="GO:0005634">
    <property type="term" value="C:nucleus"/>
    <property type="evidence" value="ECO:0007669"/>
    <property type="project" value="UniProtKB-SubCell"/>
</dbReference>
<sequence length="484" mass="53475">MIHVNPSKMQNRRACDRCHQAKLKCVVEDSPTQSQKCRRCKRTNAECVFSPPSRARVNRRSQLQGAGQSSLSPRSDGSLANADFSWSDVVDMNLDTDLNVPLEASLLASFNLDPELGLDTTMASSLHNLFDYETQNQNRDRPVSTPNRPSCENESMPGLSARAMSTGTSSTYVPSMADSTGAFQVAYDDILSTGRQPTIPGHRYTIGEYGNVFASAPAMLPSPEREPSLEKEESPPPTNIVFWVERVTALNVQFTQHLQTIPRVNAESLQLEPEQDAQSGTFPTPSKKHNSDHTFQLSEAFIELLSAMCSKLPPPVQQDSGARRDSNSHAYLCLDEASQLLIFSTYMRLLEVHDTVFRYLLSCLVHKRENVPQGAGSCFYLPKLTIGSFSLATTSETRPLLFVSFMESLLSRARNLMHRVSSNGNPMQSRKGTPCGKSPEELSFGGLPPILDPELAMQSIRARETAISNLVERIKSALSRMGVN</sequence>
<accession>A0AAN7B785</accession>
<dbReference type="InterPro" id="IPR036864">
    <property type="entry name" value="Zn2-C6_fun-type_DNA-bd_sf"/>
</dbReference>
<feature type="region of interest" description="Disordered" evidence="5">
    <location>
        <begin position="420"/>
        <end position="439"/>
    </location>
</feature>
<dbReference type="GO" id="GO:0008270">
    <property type="term" value="F:zinc ion binding"/>
    <property type="evidence" value="ECO:0007669"/>
    <property type="project" value="InterPro"/>
</dbReference>
<dbReference type="SMART" id="SM00066">
    <property type="entry name" value="GAL4"/>
    <property type="match status" value="1"/>
</dbReference>
<feature type="domain" description="Zn(2)-C6 fungal-type" evidence="6">
    <location>
        <begin position="14"/>
        <end position="49"/>
    </location>
</feature>
<protein>
    <recommendedName>
        <fullName evidence="6">Zn(2)-C6 fungal-type domain-containing protein</fullName>
    </recommendedName>
</protein>
<dbReference type="EMBL" id="MU858123">
    <property type="protein sequence ID" value="KAK4212647.1"/>
    <property type="molecule type" value="Genomic_DNA"/>
</dbReference>
<dbReference type="InterPro" id="IPR001138">
    <property type="entry name" value="Zn2Cys6_DnaBD"/>
</dbReference>
<comment type="caution">
    <text evidence="7">The sequence shown here is derived from an EMBL/GenBank/DDBJ whole genome shotgun (WGS) entry which is preliminary data.</text>
</comment>
<reference evidence="7" key="2">
    <citation type="submission" date="2023-05" db="EMBL/GenBank/DDBJ databases">
        <authorList>
            <consortium name="Lawrence Berkeley National Laboratory"/>
            <person name="Steindorff A."/>
            <person name="Hensen N."/>
            <person name="Bonometti L."/>
            <person name="Westerberg I."/>
            <person name="Brannstrom I.O."/>
            <person name="Guillou S."/>
            <person name="Cros-Aarteil S."/>
            <person name="Calhoun S."/>
            <person name="Haridas S."/>
            <person name="Kuo A."/>
            <person name="Mondo S."/>
            <person name="Pangilinan J."/>
            <person name="Riley R."/>
            <person name="Labutti K."/>
            <person name="Andreopoulos B."/>
            <person name="Lipzen A."/>
            <person name="Chen C."/>
            <person name="Yanf M."/>
            <person name="Daum C."/>
            <person name="Ng V."/>
            <person name="Clum A."/>
            <person name="Ohm R."/>
            <person name="Martin F."/>
            <person name="Silar P."/>
            <person name="Natvig D."/>
            <person name="Lalanne C."/>
            <person name="Gautier V."/>
            <person name="Ament-Velasquez S.L."/>
            <person name="Kruys A."/>
            <person name="Hutchinson M.I."/>
            <person name="Powell A.J."/>
            <person name="Barry K."/>
            <person name="Miller A.N."/>
            <person name="Grigoriev I.V."/>
            <person name="Debuchy R."/>
            <person name="Gladieux P."/>
            <person name="Thoren M.H."/>
            <person name="Johannesson H."/>
        </authorList>
    </citation>
    <scope>NUCLEOTIDE SEQUENCE</scope>
    <source>
        <strain evidence="7">PSN293</strain>
    </source>
</reference>
<dbReference type="AlphaFoldDB" id="A0AAN7B785"/>
<keyword evidence="3" id="KW-0238">DNA-binding</keyword>